<dbReference type="SMART" id="SM00065">
    <property type="entry name" value="GAF"/>
    <property type="match status" value="1"/>
</dbReference>
<feature type="domain" description="EAL" evidence="4">
    <location>
        <begin position="1025"/>
        <end position="1274"/>
    </location>
</feature>
<dbReference type="SUPFAM" id="SSF141868">
    <property type="entry name" value="EAL domain-like"/>
    <property type="match status" value="1"/>
</dbReference>
<dbReference type="SUPFAM" id="SSF55781">
    <property type="entry name" value="GAF domain-like"/>
    <property type="match status" value="1"/>
</dbReference>
<dbReference type="Pfam" id="PF00990">
    <property type="entry name" value="GGDEF"/>
    <property type="match status" value="1"/>
</dbReference>
<gene>
    <name evidence="6" type="ORF">MBLL_00052</name>
</gene>
<dbReference type="InterPro" id="IPR000014">
    <property type="entry name" value="PAS"/>
</dbReference>
<feature type="domain" description="PAS" evidence="2">
    <location>
        <begin position="722"/>
        <end position="779"/>
    </location>
</feature>
<dbReference type="InterPro" id="IPR035965">
    <property type="entry name" value="PAS-like_dom_sf"/>
</dbReference>
<dbReference type="PROSITE" id="PS50113">
    <property type="entry name" value="PAC"/>
    <property type="match status" value="4"/>
</dbReference>
<keyword evidence="6" id="KW-0614">Plasmid</keyword>
<dbReference type="CDD" id="cd00130">
    <property type="entry name" value="PAS"/>
    <property type="match status" value="2"/>
</dbReference>
<dbReference type="SMART" id="SM00086">
    <property type="entry name" value="PAC"/>
    <property type="match status" value="4"/>
</dbReference>
<dbReference type="GO" id="GO:0003824">
    <property type="term" value="F:catalytic activity"/>
    <property type="evidence" value="ECO:0007669"/>
    <property type="project" value="UniProtKB-ARBA"/>
</dbReference>
<dbReference type="SUPFAM" id="SSF55073">
    <property type="entry name" value="Nucleotide cyclase"/>
    <property type="match status" value="1"/>
</dbReference>
<dbReference type="InterPro" id="IPR001610">
    <property type="entry name" value="PAC"/>
</dbReference>
<feature type="region of interest" description="Disordered" evidence="1">
    <location>
        <begin position="1"/>
        <end position="33"/>
    </location>
</feature>
<dbReference type="Pfam" id="PF12860">
    <property type="entry name" value="PAS_7"/>
    <property type="match status" value="1"/>
</dbReference>
<dbReference type="SUPFAM" id="SSF55785">
    <property type="entry name" value="PYP-like sensor domain (PAS domain)"/>
    <property type="match status" value="5"/>
</dbReference>
<reference evidence="6" key="1">
    <citation type="submission" date="2019-12" db="EMBL/GenBank/DDBJ databases">
        <authorList>
            <person name="Cremers G."/>
        </authorList>
    </citation>
    <scope>NUCLEOTIDE SEQUENCE</scope>
    <source>
        <strain evidence="6">Mbul2</strain>
        <plasmid evidence="6">1</plasmid>
    </source>
</reference>
<dbReference type="Gene3D" id="3.20.20.450">
    <property type="entry name" value="EAL domain"/>
    <property type="match status" value="1"/>
</dbReference>
<name>A0A679JNF1_9HYPH</name>
<dbReference type="NCBIfam" id="TIGR00229">
    <property type="entry name" value="sensory_box"/>
    <property type="match status" value="2"/>
</dbReference>
<dbReference type="CDD" id="cd01948">
    <property type="entry name" value="EAL"/>
    <property type="match status" value="1"/>
</dbReference>
<evidence type="ECO:0000259" key="4">
    <source>
        <dbReference type="PROSITE" id="PS50883"/>
    </source>
</evidence>
<proteinExistence type="predicted"/>
<dbReference type="Pfam" id="PF08447">
    <property type="entry name" value="PAS_3"/>
    <property type="match status" value="4"/>
</dbReference>
<feature type="domain" description="PAC" evidence="3">
    <location>
        <begin position="527"/>
        <end position="578"/>
    </location>
</feature>
<geneLocation type="plasmid" evidence="6">
    <name>1</name>
</geneLocation>
<dbReference type="FunFam" id="3.30.70.270:FF:000001">
    <property type="entry name" value="Diguanylate cyclase domain protein"/>
    <property type="match status" value="1"/>
</dbReference>
<dbReference type="NCBIfam" id="TIGR00254">
    <property type="entry name" value="GGDEF"/>
    <property type="match status" value="1"/>
</dbReference>
<evidence type="ECO:0000259" key="3">
    <source>
        <dbReference type="PROSITE" id="PS50113"/>
    </source>
</evidence>
<dbReference type="InterPro" id="IPR029787">
    <property type="entry name" value="Nucleotide_cyclase"/>
</dbReference>
<dbReference type="SMART" id="SM00091">
    <property type="entry name" value="PAS"/>
    <property type="match status" value="4"/>
</dbReference>
<dbReference type="PANTHER" id="PTHR44757:SF2">
    <property type="entry name" value="BIOFILM ARCHITECTURE MAINTENANCE PROTEIN MBAA"/>
    <property type="match status" value="1"/>
</dbReference>
<dbReference type="InterPro" id="IPR001633">
    <property type="entry name" value="EAL_dom"/>
</dbReference>
<evidence type="ECO:0000259" key="2">
    <source>
        <dbReference type="PROSITE" id="PS50112"/>
    </source>
</evidence>
<feature type="domain" description="PAC" evidence="3">
    <location>
        <begin position="277"/>
        <end position="329"/>
    </location>
</feature>
<sequence length="1280" mass="141674">MQDRAHDRGDEERNDAIEADSTHPSDGDPEPHLDAVCRTASALFRVPIVLVPLVDTEFPALKAGSGAAGAMPGWSDAFAGQAIAGESDGPVVIRDLLADPRFADHPLVTGGLRARFYAGVPLTLRSGHRTGTMCLIDTVPRPDFTDEHLVQLEDLALIVTGHLRLHQANAEREAELRERLRVTTILTRREAHLEAALASQRMAEEIAGFGHWRIDVAEACVEWSAGMARIHGRAPADLARIPLDDHLAFYHPQDRERVRWHLDDTVAGSGAFARDTYEHRSRIVRPGGECRVVAERGIVERDPDGSIRAISGICLDVTELARSDQHLRETTDLLRVTLESIDEGLVMVDADDRVRVHNERLNLLLDLPRDMLHDGAPFDDLRRHIAERDGSLPATLDRRVRDGNHDHGEAGASGEHLQRDGTLLELCGVPLADGSTVYTFADITARHRAERSLRESEASYRLLADFLPQMVWITNDRGDTTYCNRHFGRYFERPLFSLKERVEACHPDDRSRIRGDVGDRHKAWQDYDFEVRIRRADGVYRWHKVSKRPIRLLDGQPGWLATALDIDDIITARIALERTGDLLRLAQDAAEAGVWEWDVASGWIWQSQESARMQGLPLDGADPAAGLVMTMTEWEQNLPAEDLVRVRAEASRAIATRTNHKVEFRVLHPSTGECRWFQGFGQAVLDPGTGEVCRFVGMNLHITASKEVEEAFRASDARLRLSEERLALALDSGRDGLWDADLQTGEVWFSDRAQSMLGYAPGEFGRSFAYVGSLIHPDDIDGCRLAAVAHFHGQQPAFEIELRVRTKAGGYIWLLARGKVVTRAPDGTPIRFVGTHIDITARKEADQRIAHLACHDALTGLPNRSMFHERLDQALGSVRNGGRPMAVLCLDLDRFKAINDTFGHLAGDILLKLVAERLREVLRPCDVVSRLGGDEFGIILVNLGGKDEAVEVARRVIDAIALPVKLNGHLANIGISIGIAHAPSDGLEADPLLRHADLALYRAKAAGRNTARVYEASMDAAIEERIQLEFELREAILGRDLTLHYQPVVDLATDSVSGVEALMRWPHPTRGMIPPSTVVEIAEETGLIVELGNWALREACREAASWTHSARIAVNVSAMQFREPGLEECVIMALSASGLAADRLELEITESVLIQDTEAVIACLHRLRYLGVRIALDDFGTGYSSLSYLRQFPFDKIKIDRSFIREIADPDTAAIVRAIVGLGERRGTTITAEGVETRAQLDLVRAEGCNEVQGFFFSKPVPARDLSGVVAKLSRAERAA</sequence>
<dbReference type="InterPro" id="IPR052155">
    <property type="entry name" value="Biofilm_reg_signaling"/>
</dbReference>
<accession>A0A679JNF1</accession>
<dbReference type="InterPro" id="IPR000700">
    <property type="entry name" value="PAS-assoc_C"/>
</dbReference>
<feature type="domain" description="PAC" evidence="3">
    <location>
        <begin position="660"/>
        <end position="714"/>
    </location>
</feature>
<dbReference type="Pfam" id="PF00563">
    <property type="entry name" value="EAL"/>
    <property type="match status" value="1"/>
</dbReference>
<dbReference type="RefSeq" id="WP_339158640.1">
    <property type="nucleotide sequence ID" value="NZ_LR743510.1"/>
</dbReference>
<dbReference type="Gene3D" id="3.30.70.270">
    <property type="match status" value="1"/>
</dbReference>
<dbReference type="InterPro" id="IPR003018">
    <property type="entry name" value="GAF"/>
</dbReference>
<feature type="domain" description="GGDEF" evidence="5">
    <location>
        <begin position="883"/>
        <end position="1016"/>
    </location>
</feature>
<dbReference type="PANTHER" id="PTHR44757">
    <property type="entry name" value="DIGUANYLATE CYCLASE DGCP"/>
    <property type="match status" value="1"/>
</dbReference>
<dbReference type="SMART" id="SM00052">
    <property type="entry name" value="EAL"/>
    <property type="match status" value="1"/>
</dbReference>
<dbReference type="Gene3D" id="2.10.70.100">
    <property type="match status" value="1"/>
</dbReference>
<dbReference type="InterPro" id="IPR013655">
    <property type="entry name" value="PAS_fold_3"/>
</dbReference>
<dbReference type="AlphaFoldDB" id="A0A679JNF1"/>
<dbReference type="InterPro" id="IPR035919">
    <property type="entry name" value="EAL_sf"/>
</dbReference>
<protein>
    <submittedName>
        <fullName evidence="6">Putative signaling protein</fullName>
    </submittedName>
</protein>
<dbReference type="InterPro" id="IPR043128">
    <property type="entry name" value="Rev_trsase/Diguanyl_cyclase"/>
</dbReference>
<feature type="region of interest" description="Disordered" evidence="1">
    <location>
        <begin position="394"/>
        <end position="416"/>
    </location>
</feature>
<evidence type="ECO:0000313" key="6">
    <source>
        <dbReference type="EMBL" id="CAA2136334.1"/>
    </source>
</evidence>
<evidence type="ECO:0000259" key="5">
    <source>
        <dbReference type="PROSITE" id="PS50887"/>
    </source>
</evidence>
<organism evidence="6">
    <name type="scientific">Methylobacterium bullatum</name>
    <dbReference type="NCBI Taxonomy" id="570505"/>
    <lineage>
        <taxon>Bacteria</taxon>
        <taxon>Pseudomonadati</taxon>
        <taxon>Pseudomonadota</taxon>
        <taxon>Alphaproteobacteria</taxon>
        <taxon>Hyphomicrobiales</taxon>
        <taxon>Methylobacteriaceae</taxon>
        <taxon>Methylobacterium</taxon>
    </lineage>
</organism>
<evidence type="ECO:0000256" key="1">
    <source>
        <dbReference type="SAM" id="MobiDB-lite"/>
    </source>
</evidence>
<dbReference type="SMART" id="SM00267">
    <property type="entry name" value="GGDEF"/>
    <property type="match status" value="1"/>
</dbReference>
<dbReference type="InterPro" id="IPR000160">
    <property type="entry name" value="GGDEF_dom"/>
</dbReference>
<dbReference type="PROSITE" id="PS50883">
    <property type="entry name" value="EAL"/>
    <property type="match status" value="1"/>
</dbReference>
<dbReference type="CDD" id="cd01949">
    <property type="entry name" value="GGDEF"/>
    <property type="match status" value="1"/>
</dbReference>
<dbReference type="PROSITE" id="PS50887">
    <property type="entry name" value="GGDEF"/>
    <property type="match status" value="1"/>
</dbReference>
<dbReference type="EMBL" id="LR743510">
    <property type="protein sequence ID" value="CAA2136334.1"/>
    <property type="molecule type" value="Genomic_DNA"/>
</dbReference>
<dbReference type="Gene3D" id="3.30.450.20">
    <property type="entry name" value="PAS domain"/>
    <property type="match status" value="5"/>
</dbReference>
<feature type="compositionally biased region" description="Basic and acidic residues" evidence="1">
    <location>
        <begin position="394"/>
        <end position="409"/>
    </location>
</feature>
<dbReference type="PROSITE" id="PS50112">
    <property type="entry name" value="PAS"/>
    <property type="match status" value="1"/>
</dbReference>
<dbReference type="Gene3D" id="3.30.450.40">
    <property type="match status" value="1"/>
</dbReference>
<feature type="domain" description="PAC" evidence="3">
    <location>
        <begin position="798"/>
        <end position="851"/>
    </location>
</feature>
<dbReference type="InterPro" id="IPR029016">
    <property type="entry name" value="GAF-like_dom_sf"/>
</dbReference>